<name>A0ABV2FJX0_9STRE</name>
<comment type="caution">
    <text evidence="6">The sequence shown here is derived from an EMBL/GenBank/DDBJ whole genome shotgun (WGS) entry which is preliminary data.</text>
</comment>
<feature type="transmembrane region" description="Helical" evidence="5">
    <location>
        <begin position="165"/>
        <end position="182"/>
    </location>
</feature>
<organism evidence="6 7">
    <name type="scientific">Streptococcus rupicaprae</name>
    <dbReference type="NCBI Taxonomy" id="759619"/>
    <lineage>
        <taxon>Bacteria</taxon>
        <taxon>Bacillati</taxon>
        <taxon>Bacillota</taxon>
        <taxon>Bacilli</taxon>
        <taxon>Lactobacillales</taxon>
        <taxon>Streptococcaceae</taxon>
        <taxon>Streptococcus</taxon>
    </lineage>
</organism>
<keyword evidence="3 5" id="KW-1133">Transmembrane helix</keyword>
<dbReference type="PANTHER" id="PTHR10283:SF125">
    <property type="entry name" value="MG(2+)_CITRATE COMPLEX SECONDARY TRANSPORTER"/>
    <property type="match status" value="1"/>
</dbReference>
<dbReference type="EMBL" id="JBEPLO010000025">
    <property type="protein sequence ID" value="MET3558848.1"/>
    <property type="molecule type" value="Genomic_DNA"/>
</dbReference>
<dbReference type="Proteomes" id="UP001549122">
    <property type="component" value="Unassembled WGS sequence"/>
</dbReference>
<feature type="transmembrane region" description="Helical" evidence="5">
    <location>
        <begin position="207"/>
        <end position="228"/>
    </location>
</feature>
<feature type="transmembrane region" description="Helical" evidence="5">
    <location>
        <begin position="83"/>
        <end position="106"/>
    </location>
</feature>
<feature type="transmembrane region" description="Helical" evidence="5">
    <location>
        <begin position="313"/>
        <end position="337"/>
    </location>
</feature>
<evidence type="ECO:0000256" key="5">
    <source>
        <dbReference type="SAM" id="Phobius"/>
    </source>
</evidence>
<evidence type="ECO:0000313" key="7">
    <source>
        <dbReference type="Proteomes" id="UP001549122"/>
    </source>
</evidence>
<accession>A0ABV2FJX0</accession>
<evidence type="ECO:0000313" key="6">
    <source>
        <dbReference type="EMBL" id="MET3558848.1"/>
    </source>
</evidence>
<evidence type="ECO:0000256" key="3">
    <source>
        <dbReference type="ARBA" id="ARBA00022989"/>
    </source>
</evidence>
<dbReference type="RefSeq" id="WP_354365962.1">
    <property type="nucleotide sequence ID" value="NZ_JBEPLO010000025.1"/>
</dbReference>
<gene>
    <name evidence="6" type="ORF">ABID29_001976</name>
</gene>
<keyword evidence="4 5" id="KW-0472">Membrane</keyword>
<protein>
    <submittedName>
        <fullName evidence="6">Di/tricarboxylate transporter</fullName>
    </submittedName>
</protein>
<evidence type="ECO:0000256" key="2">
    <source>
        <dbReference type="ARBA" id="ARBA00022692"/>
    </source>
</evidence>
<reference evidence="6 7" key="1">
    <citation type="submission" date="2024-06" db="EMBL/GenBank/DDBJ databases">
        <title>Genomic Encyclopedia of Type Strains, Phase IV (KMG-IV): sequencing the most valuable type-strain genomes for metagenomic binning, comparative biology and taxonomic classification.</title>
        <authorList>
            <person name="Goeker M."/>
        </authorList>
    </citation>
    <scope>NUCLEOTIDE SEQUENCE [LARGE SCALE GENOMIC DNA]</scope>
    <source>
        <strain evidence="6 7">DSM 28303</strain>
    </source>
</reference>
<keyword evidence="2 5" id="KW-0812">Transmembrane</keyword>
<feature type="transmembrane region" description="Helical" evidence="5">
    <location>
        <begin position="389"/>
        <end position="409"/>
    </location>
</feature>
<sequence length="459" mass="50888">MKKFKYPHLLTIVGFVTLLMLWNPLAFDWKQNALVSSLLAVLAFWATDALHKTLACVILLAAFLCFGQTPAQEIFAFAWSPTNLLIITTTLFSVGLMHSGLAHALIGKVMLPFTRNRLFFMLFPYLLGLLLVFVIPQGFARVIVVGTLLDNLLQTRTAEEESGKAILLFNAFLGVTLTYMFFPNGEIVLNQAALGLAGPEISSQLDFGTWFSLMSLPTVITIIAVLILQECLFKKSLKGVNLARLVSDQITPKTGDRSQLLWTAISTVGLLLVWQTEGWHGLPAWLVTAVVVLIFFWRGILKPSDIKQINPHFLLFLLTIFSIGKVLGQSGVTGIVFEKLQGLLPDPQSSLYLLVIILLVMGMHLSIGSAVATMSVVLPLLFPLMATAGYQGVIVLLMVYVLVNSHFLLPFHHATMMIGIGKSYYSERTLFRFGLAMTVLTPILVLVVYFGWWRLLGWV</sequence>
<evidence type="ECO:0000256" key="4">
    <source>
        <dbReference type="ARBA" id="ARBA00023136"/>
    </source>
</evidence>
<evidence type="ECO:0000256" key="1">
    <source>
        <dbReference type="ARBA" id="ARBA00004141"/>
    </source>
</evidence>
<dbReference type="InterPro" id="IPR001898">
    <property type="entry name" value="SLC13A/DASS"/>
</dbReference>
<comment type="subcellular location">
    <subcellularLocation>
        <location evidence="1">Membrane</location>
        <topology evidence="1">Multi-pass membrane protein</topology>
    </subcellularLocation>
</comment>
<feature type="transmembrane region" description="Helical" evidence="5">
    <location>
        <begin position="118"/>
        <end position="144"/>
    </location>
</feature>
<proteinExistence type="predicted"/>
<feature type="transmembrane region" description="Helical" evidence="5">
    <location>
        <begin position="349"/>
        <end position="382"/>
    </location>
</feature>
<dbReference type="Pfam" id="PF00939">
    <property type="entry name" value="Na_sulph_symp"/>
    <property type="match status" value="1"/>
</dbReference>
<feature type="transmembrane region" description="Helical" evidence="5">
    <location>
        <begin position="50"/>
        <end position="71"/>
    </location>
</feature>
<dbReference type="PANTHER" id="PTHR10283">
    <property type="entry name" value="SOLUTE CARRIER FAMILY 13 MEMBER"/>
    <property type="match status" value="1"/>
</dbReference>
<keyword evidence="7" id="KW-1185">Reference proteome</keyword>
<feature type="transmembrane region" description="Helical" evidence="5">
    <location>
        <begin position="429"/>
        <end position="452"/>
    </location>
</feature>
<feature type="transmembrane region" description="Helical" evidence="5">
    <location>
        <begin position="282"/>
        <end position="301"/>
    </location>
</feature>